<evidence type="ECO:0000313" key="6">
    <source>
        <dbReference type="EMBL" id="CAB4264723.1"/>
    </source>
</evidence>
<dbReference type="PANTHER" id="PTHR34359:SF5">
    <property type="entry name" value="CLAVATA3_ESR (CLE)-RELATED PROTEIN 9"/>
    <property type="match status" value="1"/>
</dbReference>
<keyword evidence="9" id="KW-1185">Reference proteome</keyword>
<evidence type="ECO:0000256" key="1">
    <source>
        <dbReference type="ARBA" id="ARBA00005416"/>
    </source>
</evidence>
<accession>A0A6J5W6R1</accession>
<evidence type="ECO:0000313" key="8">
    <source>
        <dbReference type="Proteomes" id="UP000507222"/>
    </source>
</evidence>
<dbReference type="AlphaFoldDB" id="A0A6J5W6R1"/>
<evidence type="ECO:0000256" key="5">
    <source>
        <dbReference type="SAM" id="SignalP"/>
    </source>
</evidence>
<evidence type="ECO:0000256" key="4">
    <source>
        <dbReference type="ARBA" id="ARBA00023278"/>
    </source>
</evidence>
<evidence type="ECO:0000313" key="7">
    <source>
        <dbReference type="EMBL" id="CAB4295334.1"/>
    </source>
</evidence>
<evidence type="ECO:0000256" key="3">
    <source>
        <dbReference type="ARBA" id="ARBA00022782"/>
    </source>
</evidence>
<dbReference type="OrthoDB" id="1194627at2759"/>
<feature type="chain" id="PRO_5036181843" evidence="5">
    <location>
        <begin position="37"/>
        <end position="146"/>
    </location>
</feature>
<keyword evidence="5" id="KW-0732">Signal</keyword>
<keyword evidence="4" id="KW-0379">Hydroxylation</keyword>
<evidence type="ECO:0000313" key="9">
    <source>
        <dbReference type="Proteomes" id="UP000507245"/>
    </source>
</evidence>
<evidence type="ECO:0000256" key="2">
    <source>
        <dbReference type="ARBA" id="ARBA00022473"/>
    </source>
</evidence>
<dbReference type="PANTHER" id="PTHR34359">
    <property type="entry name" value="CLAVATA3/ESR (CLE)-RELATED PROTEIN 10"/>
    <property type="match status" value="1"/>
</dbReference>
<dbReference type="Proteomes" id="UP000507245">
    <property type="component" value="Unassembled WGS sequence"/>
</dbReference>
<dbReference type="EMBL" id="CAEKDK010000001">
    <property type="protein sequence ID" value="CAB4264723.1"/>
    <property type="molecule type" value="Genomic_DNA"/>
</dbReference>
<protein>
    <submittedName>
        <fullName evidence="7">Uncharacterized protein</fullName>
    </submittedName>
</protein>
<keyword evidence="3" id="KW-0221">Differentiation</keyword>
<organism evidence="7 9">
    <name type="scientific">Prunus armeniaca</name>
    <name type="common">Apricot</name>
    <name type="synonym">Armeniaca vulgaris</name>
    <dbReference type="NCBI Taxonomy" id="36596"/>
    <lineage>
        <taxon>Eukaryota</taxon>
        <taxon>Viridiplantae</taxon>
        <taxon>Streptophyta</taxon>
        <taxon>Embryophyta</taxon>
        <taxon>Tracheophyta</taxon>
        <taxon>Spermatophyta</taxon>
        <taxon>Magnoliopsida</taxon>
        <taxon>eudicotyledons</taxon>
        <taxon>Gunneridae</taxon>
        <taxon>Pentapetalae</taxon>
        <taxon>rosids</taxon>
        <taxon>fabids</taxon>
        <taxon>Rosales</taxon>
        <taxon>Rosaceae</taxon>
        <taxon>Amygdaloideae</taxon>
        <taxon>Amygdaleae</taxon>
        <taxon>Prunus</taxon>
    </lineage>
</organism>
<dbReference type="EMBL" id="CAEKKB010000001">
    <property type="protein sequence ID" value="CAB4295334.1"/>
    <property type="molecule type" value="Genomic_DNA"/>
</dbReference>
<reference evidence="7 8" key="2">
    <citation type="submission" date="2020-05" db="EMBL/GenBank/DDBJ databases">
        <authorList>
            <person name="Campoy J."/>
            <person name="Schneeberger K."/>
            <person name="Spophaly S."/>
        </authorList>
    </citation>
    <scope>NUCLEOTIDE SEQUENCE [LARGE SCALE GENOMIC DNA]</scope>
    <source>
        <strain evidence="7">PruArmRojPasFocal</strain>
    </source>
</reference>
<dbReference type="InterPro" id="IPR039618">
    <property type="entry name" value="CLE9-13"/>
</dbReference>
<comment type="similarity">
    <text evidence="1">Belongs to the CLV3/ESR signal peptide family.</text>
</comment>
<dbReference type="Proteomes" id="UP000507222">
    <property type="component" value="Unassembled WGS sequence"/>
</dbReference>
<feature type="signal peptide" evidence="5">
    <location>
        <begin position="1"/>
        <end position="36"/>
    </location>
</feature>
<gene>
    <name evidence="6" type="ORF">CURHAP_LOCUS6641</name>
    <name evidence="7" type="ORF">ORAREDHAP_LOCUS6675</name>
</gene>
<proteinExistence type="inferred from homology"/>
<dbReference type="GO" id="GO:0030154">
    <property type="term" value="P:cell differentiation"/>
    <property type="evidence" value="ECO:0007669"/>
    <property type="project" value="UniProtKB-KW"/>
</dbReference>
<keyword evidence="2" id="KW-0217">Developmental protein</keyword>
<reference evidence="9" key="1">
    <citation type="journal article" date="2020" name="Genome Biol.">
        <title>Gamete binning: chromosome-level and haplotype-resolved genome assembly enabled by high-throughput single-cell sequencing of gamete genomes.</title>
        <authorList>
            <person name="Campoy J.A."/>
            <person name="Sun H."/>
            <person name="Goel M."/>
            <person name="Jiao W.-B."/>
            <person name="Folz-Donahue K."/>
            <person name="Wang N."/>
            <person name="Rubio M."/>
            <person name="Liu C."/>
            <person name="Kukat C."/>
            <person name="Ruiz D."/>
            <person name="Huettel B."/>
            <person name="Schneeberger K."/>
        </authorList>
    </citation>
    <scope>NUCLEOTIDE SEQUENCE [LARGE SCALE GENOMIC DNA]</scope>
    <source>
        <strain evidence="9">cv. Rojo Pasion</strain>
    </source>
</reference>
<sequence length="146" mass="16157">MKSSLSSCSTSTFGLRRLSVLALVVVFLSLLLTSAATPVFSSPTNIVPRNPSTNQEDKLLHYKVQEANHHPLHPHHPCDHQSSVSQSSSAQLRSLCLQLHQHKIFHAYQPLPPPPPPVALDHHDEIDPRYGVEKRLVPSGPNPLHN</sequence>
<name>A0A6J5W6R1_PRUAR</name>